<gene>
    <name evidence="4" type="ORF">MFIFM68171_00199</name>
</gene>
<evidence type="ECO:0000313" key="5">
    <source>
        <dbReference type="Proteomes" id="UP001628179"/>
    </source>
</evidence>
<comment type="caution">
    <text evidence="4">The sequence shown here is derived from an EMBL/GenBank/DDBJ whole genome shotgun (WGS) entry which is preliminary data.</text>
</comment>
<evidence type="ECO:0000256" key="3">
    <source>
        <dbReference type="SAM" id="SignalP"/>
    </source>
</evidence>
<feature type="signal peptide" evidence="3">
    <location>
        <begin position="1"/>
        <end position="28"/>
    </location>
</feature>
<dbReference type="Pfam" id="PF03676">
    <property type="entry name" value="PHAF1"/>
    <property type="match status" value="3"/>
</dbReference>
<evidence type="ECO:0000256" key="2">
    <source>
        <dbReference type="SAM" id="MobiDB-lite"/>
    </source>
</evidence>
<feature type="chain" id="PRO_5045984216" evidence="3">
    <location>
        <begin position="29"/>
        <end position="523"/>
    </location>
</feature>
<dbReference type="PANTHER" id="PTHR13465">
    <property type="entry name" value="UPF0183 PROTEIN"/>
    <property type="match status" value="1"/>
</dbReference>
<comment type="similarity">
    <text evidence="1">Belongs to the PHAF1 family.</text>
</comment>
<dbReference type="InterPro" id="IPR005373">
    <property type="entry name" value="PHAF1"/>
</dbReference>
<feature type="region of interest" description="Disordered" evidence="2">
    <location>
        <begin position="286"/>
        <end position="327"/>
    </location>
</feature>
<sequence>MSLFSAQLHPGRALGFLVLGAFLHDVLTRIKAEPQRFPKIDVYQPQDPVKDVIIIGLPANGIRLQFDGPEQRLRLIEVVDFTKNHIFLKPADGKERDLVRPTSTTQGASSTTDGAPGPTFRHIYQRFLGPTYDGEYIPDAGSDDWNGTGTYVLSYPGVGFTFPMKKKDYKADKDVVSLLPSSAVPVAMAVFSGDSWTQARETLWTEILPSIKTFPPLAKGKDVVPDEVSLVKLYGGGKLQLFRKWTNSSFWITLGDTTPQDLVAELGPPDAIYRKNDQRMYIHKLRAASNTTGVRPNGNDLKRQDDLTDTDQSSHPASADEYESNGDDEAIEDDDIAQVSSECFYNYFYMGFDILVSTPTPPSRIPPSQEANPNSDIPEYPYKSKHADRLVATKIILHGNVPGSYPFNRHRRCRWEIAYLPGEEINSETPFPRIEEALREEWKSIYASEADAKQKQRGMVLNRGWGDSPGSSCELLGGWEESGGTNPGVGKSGGLDSTTTLYGFPGLVFEVLKNGYVSAVTVF</sequence>
<evidence type="ECO:0000256" key="1">
    <source>
        <dbReference type="ARBA" id="ARBA00024339"/>
    </source>
</evidence>
<evidence type="ECO:0000313" key="4">
    <source>
        <dbReference type="EMBL" id="GAB1309989.1"/>
    </source>
</evidence>
<dbReference type="GeneID" id="98170944"/>
<organism evidence="4 5">
    <name type="scientific">Madurella fahalii</name>
    <dbReference type="NCBI Taxonomy" id="1157608"/>
    <lineage>
        <taxon>Eukaryota</taxon>
        <taxon>Fungi</taxon>
        <taxon>Dikarya</taxon>
        <taxon>Ascomycota</taxon>
        <taxon>Pezizomycotina</taxon>
        <taxon>Sordariomycetes</taxon>
        <taxon>Sordariomycetidae</taxon>
        <taxon>Sordariales</taxon>
        <taxon>Sordariales incertae sedis</taxon>
        <taxon>Madurella</taxon>
    </lineage>
</organism>
<dbReference type="InterPro" id="IPR039156">
    <property type="entry name" value="PHAF1/BROMI"/>
</dbReference>
<keyword evidence="3" id="KW-0732">Signal</keyword>
<accession>A0ABQ0FX47</accession>
<keyword evidence="5" id="KW-1185">Reference proteome</keyword>
<feature type="compositionally biased region" description="Polar residues" evidence="2">
    <location>
        <begin position="101"/>
        <end position="113"/>
    </location>
</feature>
<dbReference type="Proteomes" id="UP001628179">
    <property type="component" value="Unassembled WGS sequence"/>
</dbReference>
<proteinExistence type="inferred from homology"/>
<reference evidence="4 5" key="1">
    <citation type="submission" date="2024-09" db="EMBL/GenBank/DDBJ databases">
        <title>Itraconazole resistance in Madurella fahalii resulting from another homologue of gene encoding cytochrome P450 14-alpha sterol demethylase (CYP51).</title>
        <authorList>
            <person name="Yoshioka I."/>
            <person name="Fahal A.H."/>
            <person name="Kaneko S."/>
            <person name="Yaguchi T."/>
        </authorList>
    </citation>
    <scope>NUCLEOTIDE SEQUENCE [LARGE SCALE GENOMIC DNA]</scope>
    <source>
        <strain evidence="4 5">IFM 68171</strain>
    </source>
</reference>
<protein>
    <submittedName>
        <fullName evidence="4">Upf0183 domain containing protein</fullName>
    </submittedName>
</protein>
<dbReference type="EMBL" id="BAAFSV010000001">
    <property type="protein sequence ID" value="GAB1309989.1"/>
    <property type="molecule type" value="Genomic_DNA"/>
</dbReference>
<name>A0ABQ0FX47_9PEZI</name>
<dbReference type="RefSeq" id="XP_070911722.1">
    <property type="nucleotide sequence ID" value="XM_071055621.1"/>
</dbReference>
<feature type="region of interest" description="Disordered" evidence="2">
    <location>
        <begin position="97"/>
        <end position="117"/>
    </location>
</feature>
<dbReference type="PANTHER" id="PTHR13465:SF2">
    <property type="entry name" value="PHAGOSOME ASSEMBLY FACTOR 1"/>
    <property type="match status" value="1"/>
</dbReference>